<dbReference type="SUPFAM" id="SSF50044">
    <property type="entry name" value="SH3-domain"/>
    <property type="match status" value="1"/>
</dbReference>
<evidence type="ECO:0000313" key="6">
    <source>
        <dbReference type="EMBL" id="KPP66006.1"/>
    </source>
</evidence>
<dbReference type="GO" id="GO:0030838">
    <property type="term" value="P:positive regulation of actin filament polymerization"/>
    <property type="evidence" value="ECO:0007669"/>
    <property type="project" value="TreeGrafter"/>
</dbReference>
<dbReference type="GO" id="GO:0005654">
    <property type="term" value="C:nucleoplasm"/>
    <property type="evidence" value="ECO:0007669"/>
    <property type="project" value="TreeGrafter"/>
</dbReference>
<dbReference type="AlphaFoldDB" id="A0A0P7WWD8"/>
<evidence type="ECO:0000259" key="5">
    <source>
        <dbReference type="PROSITE" id="PS51338"/>
    </source>
</evidence>
<dbReference type="SMART" id="SM00326">
    <property type="entry name" value="SH3"/>
    <property type="match status" value="1"/>
</dbReference>
<feature type="domain" description="IMD" evidence="5">
    <location>
        <begin position="5"/>
        <end position="146"/>
    </location>
</feature>
<dbReference type="GO" id="GO:0051017">
    <property type="term" value="P:actin filament bundle assembly"/>
    <property type="evidence" value="ECO:0007669"/>
    <property type="project" value="TreeGrafter"/>
</dbReference>
<dbReference type="InterPro" id="IPR013606">
    <property type="entry name" value="I-BAR_dom"/>
</dbReference>
<dbReference type="PANTHER" id="PTHR14206">
    <property type="entry name" value="BRAIN-SPECIFIC ANGIOGENESIS INHIBITOR 1-ASSOCIATED PROTEIN 2"/>
    <property type="match status" value="1"/>
</dbReference>
<proteinExistence type="predicted"/>
<protein>
    <recommendedName>
        <fullName evidence="8">Brain-specific angiogenesis inhibitor 1-associated protein 2-like protein 2-like</fullName>
    </recommendedName>
</protein>
<sequence>ASFTMSGSSSDQLHRSTLRLYMNLMEHFNPGLQKLVSLGNSYVQAFKALAVTGEAYFRAVAKMGEQALHTMTSRSLGDVLMQISESQRRLIAELDGVFQWFHAEVLQEMDNNVRLDGDYISGSMERYEIEVRNQAAALQLQLRRGTYRNSLVRQCGWAFNVGRVSVWSHHDIKLSWLLTGVGLQLKAEGWKELVNETRVSRPRTPSLLDQDTASRSSVNSFLHTGVREEDKERIWTGQEEQALGRVPSRAPSPQPIRARSSSVGETLGMGVGRQMKALAPHLPSSNPTLLPFAQGDLITVLVQEPRNGWLYGRSDSNFRQGWFPAAYVTPLEDTPKIFGS</sequence>
<dbReference type="Proteomes" id="UP000034805">
    <property type="component" value="Unassembled WGS sequence"/>
</dbReference>
<accession>A0A0P7WWD8</accession>
<dbReference type="InterPro" id="IPR027681">
    <property type="entry name" value="IRSp53/IRTKS/Pinkbar"/>
</dbReference>
<dbReference type="GO" id="GO:0051764">
    <property type="term" value="P:actin crosslink formation"/>
    <property type="evidence" value="ECO:0007669"/>
    <property type="project" value="TreeGrafter"/>
</dbReference>
<dbReference type="GO" id="GO:0005829">
    <property type="term" value="C:cytosol"/>
    <property type="evidence" value="ECO:0007669"/>
    <property type="project" value="TreeGrafter"/>
</dbReference>
<dbReference type="Gene3D" id="2.30.30.40">
    <property type="entry name" value="SH3 Domains"/>
    <property type="match status" value="1"/>
</dbReference>
<feature type="non-terminal residue" evidence="6">
    <location>
        <position position="1"/>
    </location>
</feature>
<dbReference type="Pfam" id="PF08397">
    <property type="entry name" value="IMD"/>
    <property type="match status" value="1"/>
</dbReference>
<evidence type="ECO:0000256" key="1">
    <source>
        <dbReference type="ARBA" id="ARBA00022443"/>
    </source>
</evidence>
<dbReference type="PANTHER" id="PTHR14206:SF5">
    <property type="entry name" value="BRAIN-SPECIFIC ANGIOGENESIS INHIBITOR 1-ASSOCIATED PROTEIN 2-LIKE PROTEIN 2"/>
    <property type="match status" value="1"/>
</dbReference>
<dbReference type="Gene3D" id="1.20.1270.60">
    <property type="entry name" value="Arfaptin homology (AH) domain/BAR domain"/>
    <property type="match status" value="1"/>
</dbReference>
<organism evidence="6 7">
    <name type="scientific">Scleropages formosus</name>
    <name type="common">Asian bonytongue</name>
    <name type="synonym">Osteoglossum formosum</name>
    <dbReference type="NCBI Taxonomy" id="113540"/>
    <lineage>
        <taxon>Eukaryota</taxon>
        <taxon>Metazoa</taxon>
        <taxon>Chordata</taxon>
        <taxon>Craniata</taxon>
        <taxon>Vertebrata</taxon>
        <taxon>Euteleostomi</taxon>
        <taxon>Actinopterygii</taxon>
        <taxon>Neopterygii</taxon>
        <taxon>Teleostei</taxon>
        <taxon>Osteoglossocephala</taxon>
        <taxon>Osteoglossomorpha</taxon>
        <taxon>Osteoglossiformes</taxon>
        <taxon>Osteoglossidae</taxon>
        <taxon>Scleropages</taxon>
    </lineage>
</organism>
<dbReference type="Pfam" id="PF14604">
    <property type="entry name" value="SH3_9"/>
    <property type="match status" value="1"/>
</dbReference>
<dbReference type="InterPro" id="IPR001452">
    <property type="entry name" value="SH3_domain"/>
</dbReference>
<feature type="region of interest" description="Disordered" evidence="3">
    <location>
        <begin position="240"/>
        <end position="262"/>
    </location>
</feature>
<evidence type="ECO:0000259" key="4">
    <source>
        <dbReference type="PROSITE" id="PS50002"/>
    </source>
</evidence>
<evidence type="ECO:0000256" key="2">
    <source>
        <dbReference type="PROSITE-ProRule" id="PRU00192"/>
    </source>
</evidence>
<evidence type="ECO:0008006" key="8">
    <source>
        <dbReference type="Google" id="ProtNLM"/>
    </source>
</evidence>
<feature type="domain" description="SH3" evidence="4">
    <location>
        <begin position="270"/>
        <end position="333"/>
    </location>
</feature>
<gene>
    <name evidence="6" type="ORF">Z043_115534</name>
</gene>
<feature type="non-terminal residue" evidence="6">
    <location>
        <position position="340"/>
    </location>
</feature>
<comment type="caution">
    <text evidence="6">The sequence shown here is derived from an EMBL/GenBank/DDBJ whole genome shotgun (WGS) entry which is preliminary data.</text>
</comment>
<dbReference type="GO" id="GO:0007009">
    <property type="term" value="P:plasma membrane organization"/>
    <property type="evidence" value="ECO:0007669"/>
    <property type="project" value="InterPro"/>
</dbReference>
<evidence type="ECO:0000313" key="7">
    <source>
        <dbReference type="Proteomes" id="UP000034805"/>
    </source>
</evidence>
<keyword evidence="1 2" id="KW-0728">SH3 domain</keyword>
<dbReference type="PROSITE" id="PS51338">
    <property type="entry name" value="IMD"/>
    <property type="match status" value="1"/>
</dbReference>
<dbReference type="SUPFAM" id="SSF103657">
    <property type="entry name" value="BAR/IMD domain-like"/>
    <property type="match status" value="1"/>
</dbReference>
<dbReference type="InterPro" id="IPR027267">
    <property type="entry name" value="AH/BAR_dom_sf"/>
</dbReference>
<name>A0A0P7WWD8_SCLFO</name>
<reference evidence="6 7" key="1">
    <citation type="submission" date="2015-08" db="EMBL/GenBank/DDBJ databases">
        <title>The genome of the Asian arowana (Scleropages formosus).</title>
        <authorList>
            <person name="Tan M.H."/>
            <person name="Gan H.M."/>
            <person name="Croft L.J."/>
            <person name="Austin C.M."/>
        </authorList>
    </citation>
    <scope>NUCLEOTIDE SEQUENCE [LARGE SCALE GENOMIC DNA]</scope>
    <source>
        <strain evidence="6">Aro1</strain>
    </source>
</reference>
<dbReference type="PROSITE" id="PS50002">
    <property type="entry name" value="SH3"/>
    <property type="match status" value="1"/>
</dbReference>
<dbReference type="InterPro" id="IPR036028">
    <property type="entry name" value="SH3-like_dom_sf"/>
</dbReference>
<dbReference type="EMBL" id="JARO02005932">
    <property type="protein sequence ID" value="KPP66006.1"/>
    <property type="molecule type" value="Genomic_DNA"/>
</dbReference>
<evidence type="ECO:0000256" key="3">
    <source>
        <dbReference type="SAM" id="MobiDB-lite"/>
    </source>
</evidence>